<evidence type="ECO:0008006" key="3">
    <source>
        <dbReference type="Google" id="ProtNLM"/>
    </source>
</evidence>
<keyword evidence="2" id="KW-1185">Reference proteome</keyword>
<reference evidence="1 2" key="1">
    <citation type="submission" date="2020-08" db="EMBL/GenBank/DDBJ databases">
        <title>Genomic Encyclopedia of Archaeal and Bacterial Type Strains, Phase II (KMG-II): from individual species to whole genera.</title>
        <authorList>
            <person name="Goeker M."/>
        </authorList>
    </citation>
    <scope>NUCLEOTIDE SEQUENCE [LARGE SCALE GENOMIC DNA]</scope>
    <source>
        <strain evidence="1 2">DSM 43850</strain>
    </source>
</reference>
<gene>
    <name evidence="1" type="ORF">BC739_008073</name>
</gene>
<dbReference type="RefSeq" id="WP_158510770.1">
    <property type="nucleotide sequence ID" value="NZ_BAAABQ010000018.1"/>
</dbReference>
<evidence type="ECO:0000313" key="2">
    <source>
        <dbReference type="Proteomes" id="UP000517916"/>
    </source>
</evidence>
<protein>
    <recommendedName>
        <fullName evidence="3">Lasso RiPP family leader peptide-containing protein</fullName>
    </recommendedName>
</protein>
<sequence length="39" mass="4184">MEAQDLYEPPAVVEIGDYAELTMGGVGTVFDTWGLTPIP</sequence>
<organism evidence="1 2">
    <name type="scientific">Kutzneria viridogrisea</name>
    <dbReference type="NCBI Taxonomy" id="47990"/>
    <lineage>
        <taxon>Bacteria</taxon>
        <taxon>Bacillati</taxon>
        <taxon>Actinomycetota</taxon>
        <taxon>Actinomycetes</taxon>
        <taxon>Pseudonocardiales</taxon>
        <taxon>Pseudonocardiaceae</taxon>
        <taxon>Kutzneria</taxon>
    </lineage>
</organism>
<dbReference type="EMBL" id="JACJID010000007">
    <property type="protein sequence ID" value="MBA8930826.1"/>
    <property type="molecule type" value="Genomic_DNA"/>
</dbReference>
<accession>A0ABR6BV89</accession>
<dbReference type="Proteomes" id="UP000517916">
    <property type="component" value="Unassembled WGS sequence"/>
</dbReference>
<dbReference type="NCBIfam" id="NF033521">
    <property type="entry name" value="lasso_leader_L3"/>
    <property type="match status" value="1"/>
</dbReference>
<evidence type="ECO:0000313" key="1">
    <source>
        <dbReference type="EMBL" id="MBA8930826.1"/>
    </source>
</evidence>
<name>A0ABR6BV89_9PSEU</name>
<comment type="caution">
    <text evidence="1">The sequence shown here is derived from an EMBL/GenBank/DDBJ whole genome shotgun (WGS) entry which is preliminary data.</text>
</comment>
<proteinExistence type="predicted"/>